<evidence type="ECO:0000313" key="1">
    <source>
        <dbReference type="EMBL" id="KAF6753182.1"/>
    </source>
</evidence>
<dbReference type="EMBL" id="JACGCI010000040">
    <property type="protein sequence ID" value="KAF6753182.1"/>
    <property type="molecule type" value="Genomic_DNA"/>
</dbReference>
<reference evidence="1 2" key="1">
    <citation type="submission" date="2020-07" db="EMBL/GenBank/DDBJ databases">
        <title>Comparative genomics of pyrophilous fungi reveals a link between fire events and developmental genes.</title>
        <authorList>
            <consortium name="DOE Joint Genome Institute"/>
            <person name="Steindorff A.S."/>
            <person name="Carver A."/>
            <person name="Calhoun S."/>
            <person name="Stillman K."/>
            <person name="Liu H."/>
            <person name="Lipzen A."/>
            <person name="Pangilinan J."/>
            <person name="Labutti K."/>
            <person name="Bruns T.D."/>
            <person name="Grigoriev I.V."/>
        </authorList>
    </citation>
    <scope>NUCLEOTIDE SEQUENCE [LARGE SCALE GENOMIC DNA]</scope>
    <source>
        <strain evidence="1 2">CBS 144469</strain>
    </source>
</reference>
<gene>
    <name evidence="1" type="ORF">DFP72DRAFT_902126</name>
</gene>
<dbReference type="InterPro" id="IPR036047">
    <property type="entry name" value="F-box-like_dom_sf"/>
</dbReference>
<dbReference type="SUPFAM" id="SSF52047">
    <property type="entry name" value="RNI-like"/>
    <property type="match status" value="1"/>
</dbReference>
<comment type="caution">
    <text evidence="1">The sequence shown here is derived from an EMBL/GenBank/DDBJ whole genome shotgun (WGS) entry which is preliminary data.</text>
</comment>
<dbReference type="SUPFAM" id="SSF81383">
    <property type="entry name" value="F-box domain"/>
    <property type="match status" value="1"/>
</dbReference>
<evidence type="ECO:0000313" key="2">
    <source>
        <dbReference type="Proteomes" id="UP000521943"/>
    </source>
</evidence>
<keyword evidence="2" id="KW-1185">Reference proteome</keyword>
<evidence type="ECO:0008006" key="3">
    <source>
        <dbReference type="Google" id="ProtNLM"/>
    </source>
</evidence>
<sequence length="594" mass="65349">MFDPACTPFLEHLDTNYAPSDDEVPEIRSLIQENDEALAELIAQIKALEVVQTARICFRERHSALLSPIKSLPDDILSTLFVAIVAHPSQRHARMTSSHPAVILSHVCRRWRQLALSTPTLWNKLTIHSPPTPTAPTPGNILTSDASRSLIIAQLPEVDRCRRWERELELIKTTVHVWLKRSKGSDLFIQFQAADPVAAGHRYHPQGAMKSPPAATVSSLVDIICNVSSRWKEATIRLTGSGFEKSAFRRIFELREDDVPHLQRLALSATFAIALGPTGDHLPPPNQDTGILGARLLSSLSLGPTFAAFNTLPVRWRQLTNLQIHGLPSITNGAKAFGFSEALALLRACPQLVACDLTFNVGASNGGMSGGRVSLPHLKSLTLRHFVPNHDFIALLFLPSLKALSLPNDLRPSTPGHSATEAWLEAFGHQLTDVHLNAYNLTQSGLLRCMNLLLNVVSLRLAHNIAALFLAAGVNLETPLDGDFLRRLTPSFGEGNVEGWHCCPKLEAIELPIFAGEEALFQFIAQRRRAHSSGNLTIARLRKVTVKFETVKELDIANALREDGVDISDLALKLTYPLRIPLRQRAPFGDDGSD</sequence>
<dbReference type="Gene3D" id="1.20.1280.50">
    <property type="match status" value="1"/>
</dbReference>
<dbReference type="Gene3D" id="3.80.10.10">
    <property type="entry name" value="Ribonuclease Inhibitor"/>
    <property type="match status" value="1"/>
</dbReference>
<proteinExistence type="predicted"/>
<dbReference type="OrthoDB" id="3365698at2759"/>
<protein>
    <recommendedName>
        <fullName evidence="3">F-box domain-containing protein</fullName>
    </recommendedName>
</protein>
<dbReference type="AlphaFoldDB" id="A0A8H6M6I7"/>
<name>A0A8H6M6I7_9AGAR</name>
<dbReference type="InterPro" id="IPR032675">
    <property type="entry name" value="LRR_dom_sf"/>
</dbReference>
<organism evidence="1 2">
    <name type="scientific">Ephemerocybe angulata</name>
    <dbReference type="NCBI Taxonomy" id="980116"/>
    <lineage>
        <taxon>Eukaryota</taxon>
        <taxon>Fungi</taxon>
        <taxon>Dikarya</taxon>
        <taxon>Basidiomycota</taxon>
        <taxon>Agaricomycotina</taxon>
        <taxon>Agaricomycetes</taxon>
        <taxon>Agaricomycetidae</taxon>
        <taxon>Agaricales</taxon>
        <taxon>Agaricineae</taxon>
        <taxon>Psathyrellaceae</taxon>
        <taxon>Ephemerocybe</taxon>
    </lineage>
</organism>
<dbReference type="Proteomes" id="UP000521943">
    <property type="component" value="Unassembled WGS sequence"/>
</dbReference>
<accession>A0A8H6M6I7</accession>